<evidence type="ECO:0000256" key="7">
    <source>
        <dbReference type="ARBA" id="ARBA00023177"/>
    </source>
</evidence>
<organism evidence="11 12">
    <name type="scientific">Desulfofustis limnaeus</name>
    <dbReference type="NCBI Taxonomy" id="2740163"/>
    <lineage>
        <taxon>Bacteria</taxon>
        <taxon>Pseudomonadati</taxon>
        <taxon>Thermodesulfobacteriota</taxon>
        <taxon>Desulfobulbia</taxon>
        <taxon>Desulfobulbales</taxon>
        <taxon>Desulfocapsaceae</taxon>
        <taxon>Desulfofustis</taxon>
    </lineage>
</organism>
<feature type="transmembrane region" description="Helical" evidence="8">
    <location>
        <begin position="312"/>
        <end position="329"/>
    </location>
</feature>
<dbReference type="Proteomes" id="UP000830055">
    <property type="component" value="Chromosome"/>
</dbReference>
<evidence type="ECO:0000259" key="10">
    <source>
        <dbReference type="Pfam" id="PF00909"/>
    </source>
</evidence>
<evidence type="ECO:0000256" key="1">
    <source>
        <dbReference type="ARBA" id="ARBA00004141"/>
    </source>
</evidence>
<dbReference type="PANTHER" id="PTHR11730">
    <property type="entry name" value="AMMONIUM TRANSPORTER"/>
    <property type="match status" value="1"/>
</dbReference>
<dbReference type="InterPro" id="IPR029020">
    <property type="entry name" value="Ammonium/urea_transptr"/>
</dbReference>
<dbReference type="PROSITE" id="PS01219">
    <property type="entry name" value="AMMONIUM_TRANSP"/>
    <property type="match status" value="1"/>
</dbReference>
<dbReference type="Gene3D" id="1.10.3430.10">
    <property type="entry name" value="Ammonium transporter AmtB like domains"/>
    <property type="match status" value="1"/>
</dbReference>
<dbReference type="NCBIfam" id="TIGR03644">
    <property type="entry name" value="marine_trans_1"/>
    <property type="match status" value="1"/>
</dbReference>
<feature type="transmembrane region" description="Helical" evidence="8">
    <location>
        <begin position="201"/>
        <end position="225"/>
    </location>
</feature>
<dbReference type="InterPro" id="IPR024041">
    <property type="entry name" value="NH4_transpt_AmtB-like_dom"/>
</dbReference>
<keyword evidence="3 8" id="KW-0813">Transport</keyword>
<dbReference type="InterPro" id="IPR018047">
    <property type="entry name" value="Ammonium_transpt_CS"/>
</dbReference>
<dbReference type="PANTHER" id="PTHR11730:SF62">
    <property type="entry name" value="AMMONIUM TRANSPORTER SLL1017-RELATED"/>
    <property type="match status" value="1"/>
</dbReference>
<evidence type="ECO:0000256" key="9">
    <source>
        <dbReference type="SAM" id="SignalP"/>
    </source>
</evidence>
<feature type="transmembrane region" description="Helical" evidence="8">
    <location>
        <begin position="169"/>
        <end position="189"/>
    </location>
</feature>
<accession>A0ABN6M3P4</accession>
<evidence type="ECO:0000256" key="3">
    <source>
        <dbReference type="ARBA" id="ARBA00022448"/>
    </source>
</evidence>
<dbReference type="SUPFAM" id="SSF111352">
    <property type="entry name" value="Ammonium transporter"/>
    <property type="match status" value="1"/>
</dbReference>
<feature type="transmembrane region" description="Helical" evidence="8">
    <location>
        <begin position="49"/>
        <end position="73"/>
    </location>
</feature>
<feature type="transmembrane region" description="Helical" evidence="8">
    <location>
        <begin position="335"/>
        <end position="354"/>
    </location>
</feature>
<feature type="transmembrane region" description="Helical" evidence="8">
    <location>
        <begin position="366"/>
        <end position="383"/>
    </location>
</feature>
<evidence type="ECO:0000313" key="12">
    <source>
        <dbReference type="Proteomes" id="UP000830055"/>
    </source>
</evidence>
<dbReference type="InterPro" id="IPR019879">
    <property type="entry name" value="Ammonium_transptr_marine"/>
</dbReference>
<gene>
    <name evidence="11" type="primary">amtB</name>
    <name evidence="11" type="ORF">DPPLL_18350</name>
</gene>
<feature type="transmembrane region" description="Helical" evidence="8">
    <location>
        <begin position="389"/>
        <end position="414"/>
    </location>
</feature>
<feature type="chain" id="PRO_5047162213" description="Ammonium transporter" evidence="9">
    <location>
        <begin position="31"/>
        <end position="447"/>
    </location>
</feature>
<feature type="signal peptide" evidence="9">
    <location>
        <begin position="1"/>
        <end position="30"/>
    </location>
</feature>
<comment type="subcellular location">
    <subcellularLocation>
        <location evidence="8">Cell membrane</location>
        <topology evidence="8">Multi-pass membrane protein</topology>
    </subcellularLocation>
    <subcellularLocation>
        <location evidence="1">Membrane</location>
        <topology evidence="1">Multi-pass membrane protein</topology>
    </subcellularLocation>
</comment>
<evidence type="ECO:0000256" key="2">
    <source>
        <dbReference type="ARBA" id="ARBA00005887"/>
    </source>
</evidence>
<evidence type="ECO:0000256" key="6">
    <source>
        <dbReference type="ARBA" id="ARBA00023136"/>
    </source>
</evidence>
<keyword evidence="5 8" id="KW-1133">Transmembrane helix</keyword>
<proteinExistence type="inferred from homology"/>
<keyword evidence="9" id="KW-0732">Signal</keyword>
<dbReference type="Pfam" id="PF00909">
    <property type="entry name" value="Ammonium_transp"/>
    <property type="match status" value="1"/>
</dbReference>
<reference evidence="11 12" key="1">
    <citation type="submission" date="2022-01" db="EMBL/GenBank/DDBJ databases">
        <title>Desulfofustis limnae sp. nov., a novel mesophilic sulfate-reducing bacterium isolated from marsh soil.</title>
        <authorList>
            <person name="Watanabe M."/>
            <person name="Takahashi A."/>
            <person name="Kojima H."/>
            <person name="Fukui M."/>
        </authorList>
    </citation>
    <scope>NUCLEOTIDE SEQUENCE [LARGE SCALE GENOMIC DNA]</scope>
    <source>
        <strain evidence="11 12">PPLL</strain>
    </source>
</reference>
<feature type="transmembrane region" description="Helical" evidence="8">
    <location>
        <begin position="279"/>
        <end position="300"/>
    </location>
</feature>
<evidence type="ECO:0000256" key="5">
    <source>
        <dbReference type="ARBA" id="ARBA00022989"/>
    </source>
</evidence>
<name>A0ABN6M3P4_9BACT</name>
<sequence>MNVRMKMKPRTYWAGAVCFATLAVAFPALADEVKLGDTVIELAYALDTFYFLMSGALVMWMGAGFAMLEAGLVRSKNTVEILTKNVALYSIACIMYLIVGYNIMYGGGPNGVIPGLSFFLGADHTVDEVLTSGGETYYSSMADFFFQVVFVATAMSIVSGAVAERMKLWTFLLFAVVMTGFIYPVQGYWKWGGGFLDSLGFLDFAGSGVVHLCGASAAIAGVLLLGPRKGKYSGGRINAIPGANLPLATLGTFILWLGWFGFNGGSELKVSTIEEANAVSMVFVNTNTAAAGGLVAALLLSRIWFGKADLTMALNGALAGLVAITAEPLAPSPLLATIVGAIGGLIVVTSIVCIDKIKIDDPVGAISVHGVVGIWGLLAVSFTNPEGSFLAQLIGAATIFSWVFGTSFVTWLIIKTIMGIRVSDEEELVGCDISECGLDAYPEFTKD</sequence>
<feature type="transmembrane region" description="Helical" evidence="8">
    <location>
        <begin position="85"/>
        <end position="104"/>
    </location>
</feature>
<evidence type="ECO:0000313" key="11">
    <source>
        <dbReference type="EMBL" id="BDD87470.1"/>
    </source>
</evidence>
<evidence type="ECO:0000256" key="8">
    <source>
        <dbReference type="RuleBase" id="RU362002"/>
    </source>
</evidence>
<evidence type="ECO:0000256" key="4">
    <source>
        <dbReference type="ARBA" id="ARBA00022692"/>
    </source>
</evidence>
<comment type="similarity">
    <text evidence="2 8">Belongs to the ammonia transporter channel (TC 1.A.11.2) family.</text>
</comment>
<keyword evidence="12" id="KW-1185">Reference proteome</keyword>
<feature type="transmembrane region" description="Helical" evidence="8">
    <location>
        <begin position="144"/>
        <end position="162"/>
    </location>
</feature>
<keyword evidence="6 8" id="KW-0472">Membrane</keyword>
<keyword evidence="7 8" id="KW-0924">Ammonia transport</keyword>
<keyword evidence="4 8" id="KW-0812">Transmembrane</keyword>
<feature type="domain" description="Ammonium transporter AmtB-like" evidence="10">
    <location>
        <begin position="51"/>
        <end position="441"/>
    </location>
</feature>
<feature type="transmembrane region" description="Helical" evidence="8">
    <location>
        <begin position="237"/>
        <end position="259"/>
    </location>
</feature>
<dbReference type="EMBL" id="AP025516">
    <property type="protein sequence ID" value="BDD87470.1"/>
    <property type="molecule type" value="Genomic_DNA"/>
</dbReference>
<dbReference type="InterPro" id="IPR001905">
    <property type="entry name" value="Ammonium_transpt"/>
</dbReference>
<protein>
    <recommendedName>
        <fullName evidence="8">Ammonium transporter</fullName>
    </recommendedName>
</protein>
<dbReference type="NCBIfam" id="TIGR00836">
    <property type="entry name" value="amt"/>
    <property type="match status" value="1"/>
</dbReference>